<dbReference type="InterPro" id="IPR023696">
    <property type="entry name" value="Ureohydrolase_dom_sf"/>
</dbReference>
<dbReference type="PANTHER" id="PTHR11358">
    <property type="entry name" value="ARGINASE/AGMATINASE"/>
    <property type="match status" value="1"/>
</dbReference>
<reference evidence="6" key="1">
    <citation type="submission" date="2024-05" db="EMBL/GenBank/DDBJ databases">
        <title>The Natural Products Discovery Center: Release of the First 8490 Sequenced Strains for Exploring Actinobacteria Biosynthetic Diversity.</title>
        <authorList>
            <person name="Kalkreuter E."/>
            <person name="Kautsar S.A."/>
            <person name="Yang D."/>
            <person name="Bader C.D."/>
            <person name="Teijaro C.N."/>
            <person name="Fluegel L."/>
            <person name="Davis C.M."/>
            <person name="Simpson J.R."/>
            <person name="Lauterbach L."/>
            <person name="Steele A.D."/>
            <person name="Gui C."/>
            <person name="Meng S."/>
            <person name="Li G."/>
            <person name="Viehrig K."/>
            <person name="Ye F."/>
            <person name="Su P."/>
            <person name="Kiefer A.F."/>
            <person name="Nichols A."/>
            <person name="Cepeda A.J."/>
            <person name="Yan W."/>
            <person name="Fan B."/>
            <person name="Jiang Y."/>
            <person name="Adhikari A."/>
            <person name="Zheng C.-J."/>
            <person name="Schuster L."/>
            <person name="Cowan T.M."/>
            <person name="Smanski M.J."/>
            <person name="Chevrette M.G."/>
            <person name="de Carvalho L.P.S."/>
            <person name="Shen B."/>
        </authorList>
    </citation>
    <scope>NUCLEOTIDE SEQUENCE</scope>
    <source>
        <strain evidence="6">NPDC080035</strain>
    </source>
</reference>
<evidence type="ECO:0000256" key="1">
    <source>
        <dbReference type="ARBA" id="ARBA00022723"/>
    </source>
</evidence>
<evidence type="ECO:0000313" key="6">
    <source>
        <dbReference type="EMBL" id="XBM49169.1"/>
    </source>
</evidence>
<proteinExistence type="inferred from homology"/>
<protein>
    <submittedName>
        <fullName evidence="6">Arginase family protein</fullName>
    </submittedName>
</protein>
<evidence type="ECO:0000256" key="4">
    <source>
        <dbReference type="ARBA" id="ARBA00023211"/>
    </source>
</evidence>
<dbReference type="PIRSF" id="PIRSF036979">
    <property type="entry name" value="Arginase"/>
    <property type="match status" value="1"/>
</dbReference>
<accession>A0AAU7GF84</accession>
<dbReference type="GO" id="GO:0033389">
    <property type="term" value="P:putrescine biosynthetic process from arginine, via agmatine"/>
    <property type="evidence" value="ECO:0007669"/>
    <property type="project" value="TreeGrafter"/>
</dbReference>
<dbReference type="SUPFAM" id="SSF52768">
    <property type="entry name" value="Arginase/deacetylase"/>
    <property type="match status" value="1"/>
</dbReference>
<keyword evidence="2" id="KW-0378">Hydrolase</keyword>
<evidence type="ECO:0000256" key="5">
    <source>
        <dbReference type="PROSITE-ProRule" id="PRU00742"/>
    </source>
</evidence>
<evidence type="ECO:0000256" key="3">
    <source>
        <dbReference type="ARBA" id="ARBA00022808"/>
    </source>
</evidence>
<evidence type="ECO:0000256" key="2">
    <source>
        <dbReference type="ARBA" id="ARBA00022801"/>
    </source>
</evidence>
<keyword evidence="3" id="KW-0369">Histidine metabolism</keyword>
<sequence>MSLPVDPLWPRAGGWPAFADASADGRPDLTLLGIPTWRTSLSPTGAHATPAAVREALRRYSAHVPGLDVEALRFVDAGDVSEPDGADGEARATAAMRAAVTASRLTVAVGGDNALTVPAALGAFGDDLPDAGLITLDAHHDLRDGVSNGSPVRRLVEAGLDGRRIVQIGIADFANSAAYGRRAAEYGITVVHRDELHRRPIDDVMAEALAVAGAGGGPVHVDLDVDVCDRSVAPGCPASVPGGLAAWELRRFARLAGASPAVRSLDIAEVDATADAEDARTVRLAALLVLEAAAGLASR</sequence>
<gene>
    <name evidence="6" type="ORF">AAME72_04740</name>
</gene>
<name>A0AAU7GF84_9MICO</name>
<comment type="similarity">
    <text evidence="5">Belongs to the arginase family.</text>
</comment>
<dbReference type="GO" id="GO:0006547">
    <property type="term" value="P:L-histidine metabolic process"/>
    <property type="evidence" value="ECO:0007669"/>
    <property type="project" value="UniProtKB-KW"/>
</dbReference>
<dbReference type="PROSITE" id="PS51409">
    <property type="entry name" value="ARGINASE_2"/>
    <property type="match status" value="1"/>
</dbReference>
<dbReference type="RefSeq" id="WP_348789088.1">
    <property type="nucleotide sequence ID" value="NZ_CP157390.1"/>
</dbReference>
<keyword evidence="4" id="KW-0464">Manganese</keyword>
<dbReference type="GO" id="GO:0046872">
    <property type="term" value="F:metal ion binding"/>
    <property type="evidence" value="ECO:0007669"/>
    <property type="project" value="UniProtKB-KW"/>
</dbReference>
<keyword evidence="1" id="KW-0479">Metal-binding</keyword>
<organism evidence="6">
    <name type="scientific">Leifsonia sp. NPDC080035</name>
    <dbReference type="NCBI Taxonomy" id="3143936"/>
    <lineage>
        <taxon>Bacteria</taxon>
        <taxon>Bacillati</taxon>
        <taxon>Actinomycetota</taxon>
        <taxon>Actinomycetes</taxon>
        <taxon>Micrococcales</taxon>
        <taxon>Microbacteriaceae</taxon>
        <taxon>Leifsonia</taxon>
    </lineage>
</organism>
<dbReference type="GO" id="GO:0008783">
    <property type="term" value="F:agmatinase activity"/>
    <property type="evidence" value="ECO:0007669"/>
    <property type="project" value="TreeGrafter"/>
</dbReference>
<dbReference type="EMBL" id="CP157390">
    <property type="protein sequence ID" value="XBM49169.1"/>
    <property type="molecule type" value="Genomic_DNA"/>
</dbReference>
<dbReference type="Pfam" id="PF00491">
    <property type="entry name" value="Arginase"/>
    <property type="match status" value="1"/>
</dbReference>
<dbReference type="InterPro" id="IPR006035">
    <property type="entry name" value="Ureohydrolase"/>
</dbReference>
<dbReference type="Gene3D" id="3.40.800.10">
    <property type="entry name" value="Ureohydrolase domain"/>
    <property type="match status" value="1"/>
</dbReference>
<dbReference type="PANTHER" id="PTHR11358:SF35">
    <property type="entry name" value="FORMIMIDOYLGLUTAMASE"/>
    <property type="match status" value="1"/>
</dbReference>
<dbReference type="AlphaFoldDB" id="A0AAU7GF84"/>